<keyword evidence="2" id="KW-0804">Transcription</keyword>
<dbReference type="GO" id="GO:0003700">
    <property type="term" value="F:DNA-binding transcription factor activity"/>
    <property type="evidence" value="ECO:0007669"/>
    <property type="project" value="InterPro"/>
</dbReference>
<dbReference type="AlphaFoldDB" id="A0A853DAJ7"/>
<organism evidence="2 3">
    <name type="scientific">Allobranchiibius huperziae</name>
    <dbReference type="NCBI Taxonomy" id="1874116"/>
    <lineage>
        <taxon>Bacteria</taxon>
        <taxon>Bacillati</taxon>
        <taxon>Actinomycetota</taxon>
        <taxon>Actinomycetes</taxon>
        <taxon>Micrococcales</taxon>
        <taxon>Dermacoccaceae</taxon>
        <taxon>Allobranchiibius</taxon>
    </lineage>
</organism>
<keyword evidence="2" id="KW-0240">DNA-directed RNA polymerase</keyword>
<dbReference type="GO" id="GO:0006352">
    <property type="term" value="P:DNA-templated transcription initiation"/>
    <property type="evidence" value="ECO:0007669"/>
    <property type="project" value="InterPro"/>
</dbReference>
<dbReference type="Gene3D" id="1.10.10.60">
    <property type="entry name" value="Homeodomain-like"/>
    <property type="match status" value="1"/>
</dbReference>
<sequence length="55" mass="6014">MARGMMLHLRFAEDLTQQQIGVRLGISRMQVSRRLSSVIARLCAILTNGAAEAAT</sequence>
<dbReference type="InterPro" id="IPR013324">
    <property type="entry name" value="RNA_pol_sigma_r3/r4-like"/>
</dbReference>
<dbReference type="Proteomes" id="UP000571817">
    <property type="component" value="Unassembled WGS sequence"/>
</dbReference>
<dbReference type="InterPro" id="IPR007630">
    <property type="entry name" value="RNA_pol_sigma70_r4"/>
</dbReference>
<evidence type="ECO:0000259" key="1">
    <source>
        <dbReference type="Pfam" id="PF04545"/>
    </source>
</evidence>
<dbReference type="EMBL" id="JACCFW010000001">
    <property type="protein sequence ID" value="NYJ74282.1"/>
    <property type="molecule type" value="Genomic_DNA"/>
</dbReference>
<evidence type="ECO:0000313" key="2">
    <source>
        <dbReference type="EMBL" id="NYJ74282.1"/>
    </source>
</evidence>
<gene>
    <name evidence="2" type="ORF">HNR15_001245</name>
</gene>
<proteinExistence type="predicted"/>
<protein>
    <submittedName>
        <fullName evidence="2">DNA-directed RNA polymerase specialized sigma subunit</fullName>
    </submittedName>
</protein>
<dbReference type="RefSeq" id="WP_179480035.1">
    <property type="nucleotide sequence ID" value="NZ_JACCFW010000001.1"/>
</dbReference>
<comment type="caution">
    <text evidence="2">The sequence shown here is derived from an EMBL/GenBank/DDBJ whole genome shotgun (WGS) entry which is preliminary data.</text>
</comment>
<dbReference type="GO" id="GO:0000428">
    <property type="term" value="C:DNA-directed RNA polymerase complex"/>
    <property type="evidence" value="ECO:0007669"/>
    <property type="project" value="UniProtKB-KW"/>
</dbReference>
<name>A0A853DAJ7_9MICO</name>
<dbReference type="Pfam" id="PF04545">
    <property type="entry name" value="Sigma70_r4"/>
    <property type="match status" value="1"/>
</dbReference>
<evidence type="ECO:0000313" key="3">
    <source>
        <dbReference type="Proteomes" id="UP000571817"/>
    </source>
</evidence>
<keyword evidence="3" id="KW-1185">Reference proteome</keyword>
<dbReference type="SUPFAM" id="SSF88659">
    <property type="entry name" value="Sigma3 and sigma4 domains of RNA polymerase sigma factors"/>
    <property type="match status" value="1"/>
</dbReference>
<feature type="domain" description="RNA polymerase sigma-70 region 4" evidence="1">
    <location>
        <begin position="7"/>
        <end position="42"/>
    </location>
</feature>
<accession>A0A853DAJ7</accession>
<reference evidence="2 3" key="1">
    <citation type="submission" date="2020-07" db="EMBL/GenBank/DDBJ databases">
        <title>Sequencing the genomes of 1000 actinobacteria strains.</title>
        <authorList>
            <person name="Klenk H.-P."/>
        </authorList>
    </citation>
    <scope>NUCLEOTIDE SEQUENCE [LARGE SCALE GENOMIC DNA]</scope>
    <source>
        <strain evidence="2 3">DSM 29531</strain>
    </source>
</reference>